<accession>A0A0G4NND5</accession>
<proteinExistence type="predicted"/>
<dbReference type="PROSITE" id="PS50294">
    <property type="entry name" value="WD_REPEATS_REGION"/>
    <property type="match status" value="2"/>
</dbReference>
<dbReference type="PROSITE" id="PS50837">
    <property type="entry name" value="NACHT"/>
    <property type="match status" value="1"/>
</dbReference>
<keyword evidence="3 11" id="KW-0812">Transmembrane</keyword>
<dbReference type="PROSITE" id="PS00798">
    <property type="entry name" value="ALDOKETO_REDUCTASE_1"/>
    <property type="match status" value="1"/>
</dbReference>
<keyword evidence="5" id="KW-0496">Mitochondrion</keyword>
<keyword evidence="5" id="KW-0999">Mitochondrion inner membrane</keyword>
<dbReference type="InterPro" id="IPR019775">
    <property type="entry name" value="WD40_repeat_CS"/>
</dbReference>
<dbReference type="InterPro" id="IPR015943">
    <property type="entry name" value="WD40/YVTN_repeat-like_dom_sf"/>
</dbReference>
<evidence type="ECO:0008006" key="17">
    <source>
        <dbReference type="Google" id="ProtNLM"/>
    </source>
</evidence>
<dbReference type="PANTHER" id="PTHR11732">
    <property type="entry name" value="ALDO/KETO REDUCTASE"/>
    <property type="match status" value="1"/>
</dbReference>
<dbReference type="InterPro" id="IPR036322">
    <property type="entry name" value="WD40_repeat_dom_sf"/>
</dbReference>
<dbReference type="Pfam" id="PF00153">
    <property type="entry name" value="Mito_carr"/>
    <property type="match status" value="3"/>
</dbReference>
<dbReference type="Gene3D" id="2.130.10.10">
    <property type="entry name" value="YVTN repeat-like/Quinoprotein amine dehydrogenase"/>
    <property type="match status" value="1"/>
</dbReference>
<evidence type="ECO:0000313" key="16">
    <source>
        <dbReference type="Proteomes" id="UP000045706"/>
    </source>
</evidence>
<keyword evidence="4" id="KW-0677">Repeat</keyword>
<evidence type="ECO:0000256" key="4">
    <source>
        <dbReference type="ARBA" id="ARBA00022737"/>
    </source>
</evidence>
<dbReference type="InterPro" id="IPR056884">
    <property type="entry name" value="NPHP3-like_N"/>
</dbReference>
<dbReference type="Gene3D" id="1.50.40.10">
    <property type="entry name" value="Mitochondrial carrier domain"/>
    <property type="match status" value="1"/>
</dbReference>
<dbReference type="Pfam" id="PF00400">
    <property type="entry name" value="WD40"/>
    <property type="match status" value="2"/>
</dbReference>
<dbReference type="InterPro" id="IPR020471">
    <property type="entry name" value="AKR"/>
</dbReference>
<dbReference type="PROSITE" id="PS00678">
    <property type="entry name" value="WD_REPEATS_1"/>
    <property type="match status" value="2"/>
</dbReference>
<feature type="repeat" description="Solcar" evidence="11">
    <location>
        <begin position="1844"/>
        <end position="1933"/>
    </location>
</feature>
<evidence type="ECO:0000256" key="8">
    <source>
        <dbReference type="ARBA" id="ARBA00023136"/>
    </source>
</evidence>
<organism evidence="15 16">
    <name type="scientific">Verticillium longisporum</name>
    <name type="common">Verticillium dahliae var. longisporum</name>
    <dbReference type="NCBI Taxonomy" id="100787"/>
    <lineage>
        <taxon>Eukaryota</taxon>
        <taxon>Fungi</taxon>
        <taxon>Dikarya</taxon>
        <taxon>Ascomycota</taxon>
        <taxon>Pezizomycotina</taxon>
        <taxon>Sordariomycetes</taxon>
        <taxon>Hypocreomycetidae</taxon>
        <taxon>Glomerellales</taxon>
        <taxon>Plectosphaerellaceae</taxon>
        <taxon>Verticillium</taxon>
    </lineage>
</organism>
<dbReference type="FunFam" id="3.20.20.100:FF:000002">
    <property type="entry name" value="2,5-diketo-D-gluconic acid reductase A"/>
    <property type="match status" value="1"/>
</dbReference>
<dbReference type="InterPro" id="IPR027417">
    <property type="entry name" value="P-loop_NTPase"/>
</dbReference>
<keyword evidence="9" id="KW-0539">Nucleus</keyword>
<dbReference type="Proteomes" id="UP000045706">
    <property type="component" value="Unassembled WGS sequence"/>
</dbReference>
<dbReference type="InterPro" id="IPR001680">
    <property type="entry name" value="WD40_rpt"/>
</dbReference>
<evidence type="ECO:0000256" key="9">
    <source>
        <dbReference type="ARBA" id="ARBA00023242"/>
    </source>
</evidence>
<dbReference type="SUPFAM" id="SSF52540">
    <property type="entry name" value="P-loop containing nucleoside triphosphate hydrolases"/>
    <property type="match status" value="1"/>
</dbReference>
<dbReference type="Gene3D" id="4.10.240.10">
    <property type="entry name" value="Zn(2)-C6 fungal-type DNA-binding domain"/>
    <property type="match status" value="1"/>
</dbReference>
<dbReference type="GO" id="GO:0016616">
    <property type="term" value="F:oxidoreductase activity, acting on the CH-OH group of donors, NAD or NADP as acceptor"/>
    <property type="evidence" value="ECO:0007669"/>
    <property type="project" value="UniProtKB-ARBA"/>
</dbReference>
<reference evidence="16" key="1">
    <citation type="submission" date="2015-05" db="EMBL/GenBank/DDBJ databases">
        <authorList>
            <person name="Fogelqvist Johan"/>
        </authorList>
    </citation>
    <scope>NUCLEOTIDE SEQUENCE [LARGE SCALE GENOMIC DNA]</scope>
</reference>
<dbReference type="InterPro" id="IPR018170">
    <property type="entry name" value="Aldo/ket_reductase_CS"/>
</dbReference>
<evidence type="ECO:0000256" key="1">
    <source>
        <dbReference type="ARBA" id="ARBA00004141"/>
    </source>
</evidence>
<evidence type="ECO:0000259" key="14">
    <source>
        <dbReference type="PROSITE" id="PS50837"/>
    </source>
</evidence>
<dbReference type="Pfam" id="PF00248">
    <property type="entry name" value="Aldo_ket_red"/>
    <property type="match status" value="1"/>
</dbReference>
<comment type="subcellular location">
    <subcellularLocation>
        <location evidence="1">Membrane</location>
        <topology evidence="1">Multi-pass membrane protein</topology>
    </subcellularLocation>
</comment>
<evidence type="ECO:0000256" key="3">
    <source>
        <dbReference type="ARBA" id="ARBA00022692"/>
    </source>
</evidence>
<protein>
    <recommendedName>
        <fullName evidence="17">Zn(2)-C6 fungal-type domain-containing protein</fullName>
    </recommendedName>
</protein>
<dbReference type="InterPro" id="IPR018108">
    <property type="entry name" value="MCP_transmembrane"/>
</dbReference>
<dbReference type="PROSITE" id="PS00463">
    <property type="entry name" value="ZN2_CY6_FUNGAL_1"/>
    <property type="match status" value="1"/>
</dbReference>
<feature type="repeat" description="Solcar" evidence="11">
    <location>
        <begin position="1753"/>
        <end position="1835"/>
    </location>
</feature>
<keyword evidence="2 10" id="KW-0853">WD repeat</keyword>
<keyword evidence="8 11" id="KW-0472">Membrane</keyword>
<dbReference type="PROSITE" id="PS50920">
    <property type="entry name" value="SOLCAR"/>
    <property type="match status" value="3"/>
</dbReference>
<dbReference type="PRINTS" id="PR00069">
    <property type="entry name" value="ALDKETRDTASE"/>
</dbReference>
<evidence type="ECO:0000256" key="10">
    <source>
        <dbReference type="PROSITE-ProRule" id="PRU00221"/>
    </source>
</evidence>
<dbReference type="InterPro" id="IPR023395">
    <property type="entry name" value="MCP_dom_sf"/>
</dbReference>
<dbReference type="CDD" id="cd00067">
    <property type="entry name" value="GAL4"/>
    <property type="match status" value="1"/>
</dbReference>
<evidence type="ECO:0000313" key="15">
    <source>
        <dbReference type="EMBL" id="CRK47983.1"/>
    </source>
</evidence>
<dbReference type="InterPro" id="IPR007111">
    <property type="entry name" value="NACHT_NTPase"/>
</dbReference>
<dbReference type="Gene3D" id="3.40.50.300">
    <property type="entry name" value="P-loop containing nucleotide triphosphate hydrolases"/>
    <property type="match status" value="1"/>
</dbReference>
<dbReference type="SUPFAM" id="SSF103506">
    <property type="entry name" value="Mitochondrial carrier"/>
    <property type="match status" value="1"/>
</dbReference>
<dbReference type="EMBL" id="CVQI01037161">
    <property type="protein sequence ID" value="CRK47983.1"/>
    <property type="molecule type" value="Genomic_DNA"/>
</dbReference>
<name>A0A0G4NND5_VERLO</name>
<keyword evidence="7" id="KW-0560">Oxidoreductase</keyword>
<feature type="domain" description="Zn(2)-C6 fungal-type" evidence="13">
    <location>
        <begin position="24"/>
        <end position="52"/>
    </location>
</feature>
<dbReference type="PROSITE" id="PS50048">
    <property type="entry name" value="ZN2_CY6_FUNGAL_2"/>
    <property type="match status" value="1"/>
</dbReference>
<feature type="compositionally biased region" description="Polar residues" evidence="12">
    <location>
        <begin position="63"/>
        <end position="74"/>
    </location>
</feature>
<feature type="repeat" description="WD" evidence="10">
    <location>
        <begin position="1699"/>
        <end position="1739"/>
    </location>
</feature>
<feature type="region of interest" description="Disordered" evidence="12">
    <location>
        <begin position="55"/>
        <end position="80"/>
    </location>
</feature>
<gene>
    <name evidence="15" type="ORF">BN1723_007861</name>
</gene>
<keyword evidence="6" id="KW-1133">Transmembrane helix</keyword>
<evidence type="ECO:0000256" key="6">
    <source>
        <dbReference type="ARBA" id="ARBA00022989"/>
    </source>
</evidence>
<evidence type="ECO:0000256" key="11">
    <source>
        <dbReference type="PROSITE-ProRule" id="PRU00282"/>
    </source>
</evidence>
<dbReference type="SUPFAM" id="SSF50978">
    <property type="entry name" value="WD40 repeat-like"/>
    <property type="match status" value="1"/>
</dbReference>
<dbReference type="SUPFAM" id="SSF57701">
    <property type="entry name" value="Zn2/Cys6 DNA-binding domain"/>
    <property type="match status" value="1"/>
</dbReference>
<dbReference type="PROSITE" id="PS50082">
    <property type="entry name" value="WD_REPEATS_2"/>
    <property type="match status" value="2"/>
</dbReference>
<dbReference type="InterPro" id="IPR001138">
    <property type="entry name" value="Zn2Cys6_DnaBD"/>
</dbReference>
<dbReference type="Gene3D" id="3.20.20.100">
    <property type="entry name" value="NADP-dependent oxidoreductase domain"/>
    <property type="match status" value="1"/>
</dbReference>
<dbReference type="GO" id="GO:0008270">
    <property type="term" value="F:zinc ion binding"/>
    <property type="evidence" value="ECO:0007669"/>
    <property type="project" value="InterPro"/>
</dbReference>
<evidence type="ECO:0000256" key="2">
    <source>
        <dbReference type="ARBA" id="ARBA00022574"/>
    </source>
</evidence>
<evidence type="ECO:0000259" key="13">
    <source>
        <dbReference type="PROSITE" id="PS50048"/>
    </source>
</evidence>
<feature type="repeat" description="WD" evidence="10">
    <location>
        <begin position="1657"/>
        <end position="1698"/>
    </location>
</feature>
<dbReference type="GO" id="GO:0016020">
    <property type="term" value="C:membrane"/>
    <property type="evidence" value="ECO:0007669"/>
    <property type="project" value="UniProtKB-SubCell"/>
</dbReference>
<evidence type="ECO:0000256" key="5">
    <source>
        <dbReference type="ARBA" id="ARBA00022792"/>
    </source>
</evidence>
<evidence type="ECO:0000256" key="12">
    <source>
        <dbReference type="SAM" id="MobiDB-lite"/>
    </source>
</evidence>
<dbReference type="SMART" id="SM00320">
    <property type="entry name" value="WD40"/>
    <property type="match status" value="2"/>
</dbReference>
<dbReference type="Pfam" id="PF24883">
    <property type="entry name" value="NPHP3_N"/>
    <property type="match status" value="1"/>
</dbReference>
<dbReference type="GO" id="GO:0000981">
    <property type="term" value="F:DNA-binding transcription factor activity, RNA polymerase II-specific"/>
    <property type="evidence" value="ECO:0007669"/>
    <property type="project" value="InterPro"/>
</dbReference>
<sequence>MMDEKGLAGTTLRKRAYHRKVRTGCQTCKIRRVRCDEGKPDCQRCVSTGRKCDGYAKEDRSPLSASAPPTTISPGSPRASESFFPRPQHAALALRPTLPQRCSKETRSYRYFLDVAGPSLAGVFDVDFWLAELPRACHADPAIWHAVVCLGAAHETNTLDFTVGSYPPQKIFALQQFSHAIRALTERPSQRADIWRALTISVIFTCVCKVQGLHSQARMHLASGRQLLEELQSCEEQQPAPLGATATASTVPPQTSSSPISLAPLKDLLLNLEVLVYFKDNGDLIQAPELVAPSKIFHLWRLYEAPLETPTDSRTARPLTVDNLTHALQAIESLFSALIYLRQQLVRQSSKTDPNVGDGDLGYFVAREAPYVRCFKQVRKAHDLFVKETIRSPDAQSVVPYKALLTLSLALAATRLIFVGDPELPDQSKRDEDLPRQYEYIVNLAERILKPDHRQHPPFAKSGTMQSALFAVAYMGKPQNVRRRAVQLMTQYPRQEGINNSLESASIANAIMTREQELLQRELVELNGTSATGEVEDLEVPPLKRLFNYTVDFNLLTLLSIGFIISWPNSPPAISPSTTFIMSFGTKAKLNTGAYIPTLGYGTWLSDPGVVGAGVYEALKAGYRHLDLAKIYGNQKEVGQAIKKALAELPGLRREDIFITSKLWNTEHRPENVAPALEDTLNELQLEYLDLYLVHWPVAFKKTDGNPFPATADGSEIDLDLDVSIVDTWKAMVDLPKSKVRAIGVSNFAAPYLQALIDATGVTPAVNQVERHPRLNQLDGIIKYAGEKGIHITAYSPLGNNLVGEPMAIDDPVIKGIAERLSATPAQVILAWAQVGGHSAIPKSVTPERIQSNFQEIKITDEDVKAINELGREERRFAIPFTSTHKLLKSAKLPDAFKQVEKHLPLVKQTLEDARRTIDNSVTEDQRIVVRGVLHDCNSKARELDRIFKGLEKNCDNSEGEKSWETIRGWYREILQGAKGHKVEALMNDIMGSLTTLGTLNAFKTPTYQDVEDIKRALDELSKVEPSLDDADFGAAGSNYAHQTVATGAVGQQNNPTGGTNTFESSMFKQGNSGTMNFGADQFWHDLYVTDPRDDKVRIESTKGDLIVDCYSWIFSQAEFLQWRDSPQSRLLWIKGDPGKGKTMLLCGIINELSETSRETEKPAYFFCQDTDERLNSGTAVLRGLIYLLIEQCPQLIPYVRTRYDKVGKSLFTDVNAWFALSRILTDMLADTLLKGKTIVIDALDECATEQKQLLDLILKLSSSSDAKWLFSSRNSPPVEQTLAKATQGMTLCLELQEAFITGAVRVYIQRQVDDLDLEERFSREMRDTVQEYLVTNANDTFLWVALVCHELIQLGTGKQRMLDTLQSFPPGLDELYGRMVRIIKNYRSRDTKLCIHILATLSVAYRPIALDELAVLIEASEGYKDGVQTLQEDIRLCGSFLTLRDGVVYFVHQSAKDYLLSQDSGEILPLGIAHQHSVVFSTSLKILSRRLRRDIYDLAAPGILIDEIHPPDPDPLAPVRYGCKYWADHLCQSGPDRMQETEGCLHVFLKQTFLHWLEAMSLCREIPHAVQAIQKLETMDVSDLSQDLSEQLRDALRFVLYYRSMIESAPLQLYVAALVFTPMRSVVKSLYQDEAPSWVTFGATVEQDWSACLQTLEGHDGTIYSVSFTEDGHRLASASEDGTVKIWDVATGTCLQTLEGHNGCIMSAAFIADDRLASASQDGMIQLWDVATGKSSKHSSLHLHHGTRKKNIDMYEIYAAGAAAAFTVDCLIYPLDTLKTRYQSQDFVKTYASSPGSPKPQLYRGLYQGIGSVILATLPAAGIFFATYESMKRTISVAVPAAPQPLVHSSASAIAEMASCVVLAPAEVIKQNAQMLRHQSGGSRKSTSLEALRHVTGSGASRRLFSGYTALVARNLPFTALQFPIFEYVRQRTWDSRHPGQAHDSHGLLETAAVNGVSAGSAGGFAAWITTPSDVVKTRMMLTAGDDNNPSGKKTSRGSVTVAQDVYRSHGVKGLFRGGLLRASWTALGSGLYLGTYEMSKVWLTRGKDDSEVLGAV</sequence>
<dbReference type="InterPro" id="IPR031352">
    <property type="entry name" value="SesA"/>
</dbReference>
<feature type="domain" description="NACHT" evidence="14">
    <location>
        <begin position="1130"/>
        <end position="1286"/>
    </location>
</feature>
<dbReference type="SUPFAM" id="SSF51430">
    <property type="entry name" value="NAD(P)-linked oxidoreductase"/>
    <property type="match status" value="1"/>
</dbReference>
<evidence type="ECO:0000256" key="7">
    <source>
        <dbReference type="ARBA" id="ARBA00023002"/>
    </source>
</evidence>
<dbReference type="InterPro" id="IPR036812">
    <property type="entry name" value="NAD(P)_OxRdtase_dom_sf"/>
</dbReference>
<dbReference type="Pfam" id="PF00172">
    <property type="entry name" value="Zn_clus"/>
    <property type="match status" value="1"/>
</dbReference>
<dbReference type="InterPro" id="IPR023210">
    <property type="entry name" value="NADP_OxRdtase_dom"/>
</dbReference>
<feature type="repeat" description="Solcar" evidence="11">
    <location>
        <begin position="1951"/>
        <end position="2044"/>
    </location>
</feature>
<dbReference type="Pfam" id="PF17107">
    <property type="entry name" value="SesA"/>
    <property type="match status" value="1"/>
</dbReference>
<dbReference type="SMART" id="SM00066">
    <property type="entry name" value="GAL4"/>
    <property type="match status" value="1"/>
</dbReference>
<dbReference type="InterPro" id="IPR036864">
    <property type="entry name" value="Zn2-C6_fun-type_DNA-bd_sf"/>
</dbReference>